<dbReference type="PROSITE" id="PS50225">
    <property type="entry name" value="SOCS"/>
    <property type="match status" value="1"/>
</dbReference>
<reference evidence="5" key="1">
    <citation type="submission" date="2019-08" db="EMBL/GenBank/DDBJ databases">
        <title>The improved chromosome-level genome for the pearl oyster Pinctada fucata martensii using PacBio sequencing and Hi-C.</title>
        <authorList>
            <person name="Zheng Z."/>
        </authorList>
    </citation>
    <scope>NUCLEOTIDE SEQUENCE</scope>
    <source>
        <strain evidence="5">ZZ-2019</strain>
        <tissue evidence="5">Adductor muscle</tissue>
    </source>
</reference>
<protein>
    <recommendedName>
        <fullName evidence="4">SOCS box domain-containing protein</fullName>
    </recommendedName>
</protein>
<evidence type="ECO:0000256" key="3">
    <source>
        <dbReference type="PROSITE-ProRule" id="PRU00023"/>
    </source>
</evidence>
<dbReference type="Pfam" id="PF07525">
    <property type="entry name" value="SOCS_box"/>
    <property type="match status" value="1"/>
</dbReference>
<dbReference type="CDD" id="cd03587">
    <property type="entry name" value="SOCS"/>
    <property type="match status" value="1"/>
</dbReference>
<dbReference type="Gene3D" id="1.10.750.20">
    <property type="entry name" value="SOCS box"/>
    <property type="match status" value="1"/>
</dbReference>
<feature type="repeat" description="ANK" evidence="3">
    <location>
        <begin position="121"/>
        <end position="153"/>
    </location>
</feature>
<dbReference type="SMART" id="SM00248">
    <property type="entry name" value="ANK"/>
    <property type="match status" value="8"/>
</dbReference>
<dbReference type="PANTHER" id="PTHR24161">
    <property type="entry name" value="ANK_REP_REGION DOMAIN-CONTAINING PROTEIN-RELATED"/>
    <property type="match status" value="1"/>
</dbReference>
<accession>A0AA89C170</accession>
<dbReference type="Pfam" id="PF12796">
    <property type="entry name" value="Ank_2"/>
    <property type="match status" value="1"/>
</dbReference>
<dbReference type="PANTHER" id="PTHR24161:SF85">
    <property type="entry name" value="PALMITOYLTRANSFERASE HIP14"/>
    <property type="match status" value="1"/>
</dbReference>
<dbReference type="PRINTS" id="PR01415">
    <property type="entry name" value="ANKYRIN"/>
</dbReference>
<feature type="repeat" description="ANK" evidence="3">
    <location>
        <begin position="154"/>
        <end position="186"/>
    </location>
</feature>
<feature type="domain" description="SOCS box" evidence="4">
    <location>
        <begin position="347"/>
        <end position="388"/>
    </location>
</feature>
<dbReference type="InterPro" id="IPR001496">
    <property type="entry name" value="SOCS_box"/>
</dbReference>
<dbReference type="PROSITE" id="PS50297">
    <property type="entry name" value="ANK_REP_REGION"/>
    <property type="match status" value="5"/>
</dbReference>
<evidence type="ECO:0000256" key="1">
    <source>
        <dbReference type="ARBA" id="ARBA00022737"/>
    </source>
</evidence>
<name>A0AA89C170_PINIB</name>
<dbReference type="Pfam" id="PF13637">
    <property type="entry name" value="Ank_4"/>
    <property type="match status" value="1"/>
</dbReference>
<dbReference type="SMART" id="SM00969">
    <property type="entry name" value="SOCS_box"/>
    <property type="match status" value="1"/>
</dbReference>
<keyword evidence="6" id="KW-1185">Reference proteome</keyword>
<sequence>MEDDSNGENDVDTDEDSDIKSVIFKAIDYDDVALLTTVICDRKISPNFYKDETAPICKAAAHGNVAILAVLLHGNVILNVPDIKDHMWHRQPIHIAASKGHTHFVRVLIENGVHVDETDRDNRTALYWAAVFGQSDTARYLVSVGANVDAVQADGYTALHAAACFGYCDVCQVLLDGHADLQLTDKDGWNVCHSAASYGHLQVVQLVVNSGIDINTRTKANETMLHCAVSSGRLPVVQYLVQQGVTIDEKNSYGFTPFHLGIFYKRYEICRYLAEAGAKVQTTNHKGQTPCHHVAVRMDEEFLILLVKVGYNFSSESWIHENAFPITCVKTNEKVYSMLRYLAANCRSLKDLCCLEIRHLLGIDYKSKVHSLILPHLLKDMISFKDMSE</sequence>
<feature type="repeat" description="ANK" evidence="3">
    <location>
        <begin position="88"/>
        <end position="120"/>
    </location>
</feature>
<keyword evidence="1" id="KW-0677">Repeat</keyword>
<comment type="caution">
    <text evidence="5">The sequence shown here is derived from an EMBL/GenBank/DDBJ whole genome shotgun (WGS) entry which is preliminary data.</text>
</comment>
<keyword evidence="2 3" id="KW-0040">ANK repeat</keyword>
<gene>
    <name evidence="5" type="ORF">FSP39_009078</name>
</gene>
<evidence type="ECO:0000259" key="4">
    <source>
        <dbReference type="PROSITE" id="PS50225"/>
    </source>
</evidence>
<evidence type="ECO:0000313" key="6">
    <source>
        <dbReference type="Proteomes" id="UP001186944"/>
    </source>
</evidence>
<evidence type="ECO:0000313" key="5">
    <source>
        <dbReference type="EMBL" id="KAK3102136.1"/>
    </source>
</evidence>
<evidence type="ECO:0000256" key="2">
    <source>
        <dbReference type="ARBA" id="ARBA00023043"/>
    </source>
</evidence>
<feature type="repeat" description="ANK" evidence="3">
    <location>
        <begin position="187"/>
        <end position="219"/>
    </location>
</feature>
<dbReference type="Proteomes" id="UP001186944">
    <property type="component" value="Unassembled WGS sequence"/>
</dbReference>
<dbReference type="AlphaFoldDB" id="A0AA89C170"/>
<dbReference type="PROSITE" id="PS50088">
    <property type="entry name" value="ANK_REPEAT"/>
    <property type="match status" value="6"/>
</dbReference>
<proteinExistence type="predicted"/>
<feature type="repeat" description="ANK" evidence="3">
    <location>
        <begin position="220"/>
        <end position="252"/>
    </location>
</feature>
<feature type="repeat" description="ANK" evidence="3">
    <location>
        <begin position="253"/>
        <end position="285"/>
    </location>
</feature>
<dbReference type="EMBL" id="VSWD01000005">
    <property type="protein sequence ID" value="KAK3102136.1"/>
    <property type="molecule type" value="Genomic_DNA"/>
</dbReference>
<organism evidence="5 6">
    <name type="scientific">Pinctada imbricata</name>
    <name type="common">Atlantic pearl-oyster</name>
    <name type="synonym">Pinctada martensii</name>
    <dbReference type="NCBI Taxonomy" id="66713"/>
    <lineage>
        <taxon>Eukaryota</taxon>
        <taxon>Metazoa</taxon>
        <taxon>Spiralia</taxon>
        <taxon>Lophotrochozoa</taxon>
        <taxon>Mollusca</taxon>
        <taxon>Bivalvia</taxon>
        <taxon>Autobranchia</taxon>
        <taxon>Pteriomorphia</taxon>
        <taxon>Pterioida</taxon>
        <taxon>Pterioidea</taxon>
        <taxon>Pteriidae</taxon>
        <taxon>Pinctada</taxon>
    </lineage>
</organism>
<dbReference type="InterPro" id="IPR036770">
    <property type="entry name" value="Ankyrin_rpt-contain_sf"/>
</dbReference>
<dbReference type="SUPFAM" id="SSF48403">
    <property type="entry name" value="Ankyrin repeat"/>
    <property type="match status" value="1"/>
</dbReference>
<dbReference type="Pfam" id="PF00023">
    <property type="entry name" value="Ank"/>
    <property type="match status" value="1"/>
</dbReference>
<dbReference type="InterPro" id="IPR002110">
    <property type="entry name" value="Ankyrin_rpt"/>
</dbReference>
<dbReference type="Gene3D" id="1.25.40.20">
    <property type="entry name" value="Ankyrin repeat-containing domain"/>
    <property type="match status" value="1"/>
</dbReference>